<dbReference type="InterPro" id="IPR016035">
    <property type="entry name" value="Acyl_Trfase/lysoPLipase"/>
</dbReference>
<dbReference type="SUPFAM" id="SSF49562">
    <property type="entry name" value="C2 domain (Calcium/lipid-binding domain, CaLB)"/>
    <property type="match status" value="1"/>
</dbReference>
<reference evidence="11" key="1">
    <citation type="submission" date="2019-08" db="EMBL/GenBank/DDBJ databases">
        <title>The improved chromosome-level genome for the pearl oyster Pinctada fucata martensii using PacBio sequencing and Hi-C.</title>
        <authorList>
            <person name="Zheng Z."/>
        </authorList>
    </citation>
    <scope>NUCLEOTIDE SEQUENCE</scope>
    <source>
        <strain evidence="11">ZZ-2019</strain>
        <tissue evidence="11">Adductor muscle</tissue>
    </source>
</reference>
<sequence>MYFQPNRTSAVFRFGDDVNYMRPSLFREPLVRKIPYNPVTVKAPEKVSDDVFVTSKSPKKVKRMSLIRAFDPYQIFEVSDTILTFITAIMVCLRDSPTRLTGCPYKRAIRIKLMALFNPHLSEVYKVEHRPCLILNIKVLQGRNISKGWMDYVDTPDPYVKLHIRTAPEGRRQTTVKDNDVNPLWNEEFIYLLDEQEENKLHITLMESNYGNLDQTIGEAWYDLTKLPRDKKVKETFIFNETSEVDIEFEISLDKDPTLRYSLCLCDDEKNFREVRREKCYQAMRDLLGDERGPDSMDSVPTVGVIGSGGGFRAMVGMSGVIKALSDSGILDCCAYVCGLSGSSWYISTLYSHHDWPEMKPGDMQEELKNNIDSSLVWLLSPQSIYRYLDRILQKRKAGQPISFTDIFGHLVGETLLKDRLDFRLTDVREKVEEGQAPLPLLTCVNVKADRSARSFQEWVEFSPYEIGMPKYGTFMQTEQFGCKFFMGKLCKKYEEPPLHFLQGIWGSAFCILFKRLLEDNRKLDPVEMIRQEMVKQLEANYDDESSDSSDDEDVVTDTPSEESDTGTKEDKFTFKDSDIAMMNGKGGARKMPGKQMSRGTTVRRTKQKGYWQSFLTGILENKKFEMLNSRAGRAGVIHNFMRGLSLQHTYALSPFTPGANPDEKRVSDDFDGLHEMHPTSVKHLYMVDAGLTFNSPYPLVLRPQRSVDIILSFDFSARPSDSTPPFKELLLAEKWARMNKLAFPPIDTTVFDREGLKELYIFKHPTDPYCPIILHFCLVNIEFRKYKRPGIPRETKEEKEFANFDIFDDPQTPYSTFNFKYTHEAFERLSKLTEFNTLLNVEEIKSVLKETIEKKKAVPPKMPISLNEVKNLRRVSVKNKNRLSSYLSSILDRKRNKSGSDIFSSSDDDSKMLSKSANDVCYRNMKSRSRVTFNKTKRVIGSKNFERTSATPSLTSPLEDEEEDVCDGPVRVRTTKGRKSKKESMFVTATEWDDPECHSDEDAVCHSDDDDNTFFDSV</sequence>
<keyword evidence="7" id="KW-0106">Calcium</keyword>
<comment type="subcellular location">
    <subcellularLocation>
        <location evidence="1">Cytoplasm</location>
    </subcellularLocation>
</comment>
<dbReference type="PANTHER" id="PTHR10728">
    <property type="entry name" value="CYTOSOLIC PHOSPHOLIPASE A2"/>
    <property type="match status" value="1"/>
</dbReference>
<feature type="region of interest" description="Disordered" evidence="8">
    <location>
        <begin position="946"/>
        <end position="988"/>
    </location>
</feature>
<evidence type="ECO:0000256" key="5">
    <source>
        <dbReference type="ARBA" id="ARBA00023098"/>
    </source>
</evidence>
<feature type="compositionally biased region" description="Acidic residues" evidence="8">
    <location>
        <begin position="541"/>
        <end position="565"/>
    </location>
</feature>
<keyword evidence="6 7" id="KW-0442">Lipid degradation</keyword>
<evidence type="ECO:0000313" key="11">
    <source>
        <dbReference type="EMBL" id="KAK3095950.1"/>
    </source>
</evidence>
<dbReference type="SMART" id="SM00022">
    <property type="entry name" value="PLAc"/>
    <property type="match status" value="1"/>
</dbReference>
<evidence type="ECO:0000256" key="1">
    <source>
        <dbReference type="ARBA" id="ARBA00004496"/>
    </source>
</evidence>
<evidence type="ECO:0000256" key="6">
    <source>
        <dbReference type="PROSITE-ProRule" id="PRU00555"/>
    </source>
</evidence>
<keyword evidence="4 6" id="KW-0378">Hydrolase</keyword>
<dbReference type="Pfam" id="PF01735">
    <property type="entry name" value="PLA2_B"/>
    <property type="match status" value="1"/>
</dbReference>
<comment type="catalytic activity">
    <reaction evidence="7">
        <text>a 1,2-diacyl-sn-glycero-3-phosphocholine + H2O = a 1-acyl-sn-glycero-3-phosphocholine + a fatty acid + H(+)</text>
        <dbReference type="Rhea" id="RHEA:15801"/>
        <dbReference type="ChEBI" id="CHEBI:15377"/>
        <dbReference type="ChEBI" id="CHEBI:15378"/>
        <dbReference type="ChEBI" id="CHEBI:28868"/>
        <dbReference type="ChEBI" id="CHEBI:57643"/>
        <dbReference type="ChEBI" id="CHEBI:58168"/>
        <dbReference type="EC" id="3.1.1.4"/>
    </reaction>
</comment>
<dbReference type="InterPro" id="IPR035892">
    <property type="entry name" value="C2_domain_sf"/>
</dbReference>
<gene>
    <name evidence="11" type="ORF">FSP39_021231</name>
</gene>
<comment type="caution">
    <text evidence="11">The sequence shown here is derived from an EMBL/GenBank/DDBJ whole genome shotgun (WGS) entry which is preliminary data.</text>
</comment>
<dbReference type="SUPFAM" id="SSF52151">
    <property type="entry name" value="FabD/lysophospholipase-like"/>
    <property type="match status" value="2"/>
</dbReference>
<accession>A0AA88Y152</accession>
<evidence type="ECO:0000256" key="2">
    <source>
        <dbReference type="ARBA" id="ARBA00013278"/>
    </source>
</evidence>
<evidence type="ECO:0000259" key="9">
    <source>
        <dbReference type="PROSITE" id="PS50004"/>
    </source>
</evidence>
<keyword evidence="12" id="KW-1185">Reference proteome</keyword>
<name>A0AA88Y152_PINIB</name>
<dbReference type="Pfam" id="PF00168">
    <property type="entry name" value="C2"/>
    <property type="match status" value="1"/>
</dbReference>
<dbReference type="EMBL" id="VSWD01000008">
    <property type="protein sequence ID" value="KAK3095950.1"/>
    <property type="molecule type" value="Genomic_DNA"/>
</dbReference>
<evidence type="ECO:0000259" key="10">
    <source>
        <dbReference type="PROSITE" id="PS51210"/>
    </source>
</evidence>
<evidence type="ECO:0000256" key="8">
    <source>
        <dbReference type="SAM" id="MobiDB-lite"/>
    </source>
</evidence>
<feature type="region of interest" description="Disordered" evidence="8">
    <location>
        <begin position="584"/>
        <end position="603"/>
    </location>
</feature>
<dbReference type="GO" id="GO:0005509">
    <property type="term" value="F:calcium ion binding"/>
    <property type="evidence" value="ECO:0007669"/>
    <property type="project" value="TreeGrafter"/>
</dbReference>
<dbReference type="GO" id="GO:0046475">
    <property type="term" value="P:glycerophospholipid catabolic process"/>
    <property type="evidence" value="ECO:0007669"/>
    <property type="project" value="TreeGrafter"/>
</dbReference>
<feature type="domain" description="C2" evidence="9">
    <location>
        <begin position="115"/>
        <end position="237"/>
    </location>
</feature>
<dbReference type="PROSITE" id="PS51210">
    <property type="entry name" value="PLA2C"/>
    <property type="match status" value="1"/>
</dbReference>
<dbReference type="PROSITE" id="PS50004">
    <property type="entry name" value="C2"/>
    <property type="match status" value="1"/>
</dbReference>
<proteinExistence type="predicted"/>
<evidence type="ECO:0000313" key="12">
    <source>
        <dbReference type="Proteomes" id="UP001186944"/>
    </source>
</evidence>
<feature type="region of interest" description="Disordered" evidence="8">
    <location>
        <begin position="540"/>
        <end position="572"/>
    </location>
</feature>
<comment type="domain">
    <text evidence="7">The N-terminal C2 domain associates with lipid membranes upon calcium binding.</text>
</comment>
<keyword evidence="7" id="KW-0479">Metal-binding</keyword>
<feature type="domain" description="PLA2c" evidence="10">
    <location>
        <begin position="251"/>
        <end position="877"/>
    </location>
</feature>
<evidence type="ECO:0000256" key="3">
    <source>
        <dbReference type="ARBA" id="ARBA00022490"/>
    </source>
</evidence>
<keyword evidence="5 6" id="KW-0443">Lipid metabolism</keyword>
<dbReference type="GO" id="GO:0047498">
    <property type="term" value="F:calcium-dependent phospholipase A2 activity"/>
    <property type="evidence" value="ECO:0007669"/>
    <property type="project" value="TreeGrafter"/>
</dbReference>
<feature type="compositionally biased region" description="Polar residues" evidence="8">
    <location>
        <begin position="948"/>
        <end position="957"/>
    </location>
</feature>
<dbReference type="GO" id="GO:0005829">
    <property type="term" value="C:cytosol"/>
    <property type="evidence" value="ECO:0007669"/>
    <property type="project" value="TreeGrafter"/>
</dbReference>
<dbReference type="InterPro" id="IPR000008">
    <property type="entry name" value="C2_dom"/>
</dbReference>
<dbReference type="AlphaFoldDB" id="A0AA88Y152"/>
<dbReference type="Gene3D" id="2.60.40.150">
    <property type="entry name" value="C2 domain"/>
    <property type="match status" value="1"/>
</dbReference>
<dbReference type="GO" id="GO:0005544">
    <property type="term" value="F:calcium-dependent phospholipid binding"/>
    <property type="evidence" value="ECO:0007669"/>
    <property type="project" value="TreeGrafter"/>
</dbReference>
<evidence type="ECO:0000256" key="7">
    <source>
        <dbReference type="RuleBase" id="RU362102"/>
    </source>
</evidence>
<dbReference type="PANTHER" id="PTHR10728:SF40">
    <property type="entry name" value="PATATIN FAMILY PROTEIN"/>
    <property type="match status" value="1"/>
</dbReference>
<keyword evidence="3 7" id="KW-0963">Cytoplasm</keyword>
<evidence type="ECO:0000256" key="4">
    <source>
        <dbReference type="ARBA" id="ARBA00022801"/>
    </source>
</evidence>
<protein>
    <recommendedName>
        <fullName evidence="2 7">Phospholipase A2</fullName>
        <ecNumber evidence="2 7">3.1.1.4</ecNumber>
    </recommendedName>
</protein>
<organism evidence="11 12">
    <name type="scientific">Pinctada imbricata</name>
    <name type="common">Atlantic pearl-oyster</name>
    <name type="synonym">Pinctada martensii</name>
    <dbReference type="NCBI Taxonomy" id="66713"/>
    <lineage>
        <taxon>Eukaryota</taxon>
        <taxon>Metazoa</taxon>
        <taxon>Spiralia</taxon>
        <taxon>Lophotrochozoa</taxon>
        <taxon>Mollusca</taxon>
        <taxon>Bivalvia</taxon>
        <taxon>Autobranchia</taxon>
        <taxon>Pteriomorphia</taxon>
        <taxon>Pterioida</taxon>
        <taxon>Pterioidea</taxon>
        <taxon>Pteriidae</taxon>
        <taxon>Pinctada</taxon>
    </lineage>
</organism>
<dbReference type="EC" id="3.1.1.4" evidence="2 7"/>
<dbReference type="SMART" id="SM00239">
    <property type="entry name" value="C2"/>
    <property type="match status" value="1"/>
</dbReference>
<dbReference type="InterPro" id="IPR002642">
    <property type="entry name" value="LysoPLipase_cat_dom"/>
</dbReference>
<dbReference type="Proteomes" id="UP001186944">
    <property type="component" value="Unassembled WGS sequence"/>
</dbReference>
<dbReference type="Gene3D" id="3.40.1090.10">
    <property type="entry name" value="Cytosolic phospholipase A2 catalytic domain"/>
    <property type="match status" value="1"/>
</dbReference>